<dbReference type="Pfam" id="PF18204">
    <property type="entry name" value="PGF-CTERM"/>
    <property type="match status" value="1"/>
</dbReference>
<evidence type="ECO:0000313" key="6">
    <source>
        <dbReference type="Proteomes" id="UP000011607"/>
    </source>
</evidence>
<dbReference type="GO" id="GO:0005886">
    <property type="term" value="C:plasma membrane"/>
    <property type="evidence" value="ECO:0007669"/>
    <property type="project" value="UniProtKB-SubCell"/>
</dbReference>
<evidence type="ECO:0000256" key="2">
    <source>
        <dbReference type="SAM" id="MobiDB-lite"/>
    </source>
</evidence>
<feature type="compositionally biased region" description="Low complexity" evidence="2">
    <location>
        <begin position="210"/>
        <end position="219"/>
    </location>
</feature>
<name>M0LQ97_9EURY</name>
<dbReference type="Pfam" id="PF25162">
    <property type="entry name" value="DUF7827"/>
    <property type="match status" value="1"/>
</dbReference>
<evidence type="ECO:0000256" key="1">
    <source>
        <dbReference type="ARBA" id="ARBA00022729"/>
    </source>
</evidence>
<comment type="caution">
    <text evidence="5">The sequence shown here is derived from an EMBL/GenBank/DDBJ whole genome shotgun (WGS) entry which is preliminary data.</text>
</comment>
<proteinExistence type="predicted"/>
<sequence length="259" mass="27588">MGAATAVDGNAYDGDPVFVDGSVVLQTTGPAGGDSVDNLETGEYEFESGVVGSMAANNPSVQETDEGTSYYFDEIDRISEGEIANITIGFEEASKAALVLGDEDHGYVTQVEVDLSEASDNEAVLQFNAHEAATDEYAWSAYDEKNVSIDNVSVIDNEIGDDPLPAHSWDLSIGESFESEYELEEEFDRSVLVVEDHEGTSDVENHAESNDSSPDSNTSIDDDSDTEIDGDEDGIPGFGSAVAVVALFTTALLVLRSQQ</sequence>
<feature type="compositionally biased region" description="Basic and acidic residues" evidence="2">
    <location>
        <begin position="197"/>
        <end position="209"/>
    </location>
</feature>
<gene>
    <name evidence="5" type="ORF">C446_12147</name>
</gene>
<dbReference type="InterPro" id="IPR057149">
    <property type="entry name" value="DUF7827"/>
</dbReference>
<dbReference type="InterPro" id="IPR026371">
    <property type="entry name" value="PGF_CTERM"/>
</dbReference>
<dbReference type="AlphaFoldDB" id="M0LQ97"/>
<evidence type="ECO:0000313" key="5">
    <source>
        <dbReference type="EMBL" id="EMA35646.1"/>
    </source>
</evidence>
<reference evidence="5 6" key="1">
    <citation type="journal article" date="2014" name="PLoS Genet.">
        <title>Phylogenetically driven sequencing of extremely halophilic archaea reveals strategies for static and dynamic osmo-response.</title>
        <authorList>
            <person name="Becker E.A."/>
            <person name="Seitzer P.M."/>
            <person name="Tritt A."/>
            <person name="Larsen D."/>
            <person name="Krusor M."/>
            <person name="Yao A.I."/>
            <person name="Wu D."/>
            <person name="Madern D."/>
            <person name="Eisen J.A."/>
            <person name="Darling A.E."/>
            <person name="Facciotti M.T."/>
        </authorList>
    </citation>
    <scope>NUCLEOTIDE SEQUENCE [LARGE SCALE GENOMIC DNA]</scope>
    <source>
        <strain evidence="5 6">JCM 10879</strain>
    </source>
</reference>
<accession>M0LQ97</accession>
<dbReference type="Proteomes" id="UP000011607">
    <property type="component" value="Unassembled WGS sequence"/>
</dbReference>
<organism evidence="5 6">
    <name type="scientific">Halobiforma nitratireducens JCM 10879</name>
    <dbReference type="NCBI Taxonomy" id="1227454"/>
    <lineage>
        <taxon>Archaea</taxon>
        <taxon>Methanobacteriati</taxon>
        <taxon>Methanobacteriota</taxon>
        <taxon>Stenosarchaea group</taxon>
        <taxon>Halobacteria</taxon>
        <taxon>Halobacteriales</taxon>
        <taxon>Natrialbaceae</taxon>
        <taxon>Halobiforma</taxon>
    </lineage>
</organism>
<protein>
    <recommendedName>
        <fullName evidence="7">PGF-CTERM sorting domain-containing protein</fullName>
    </recommendedName>
</protein>
<keyword evidence="6" id="KW-1185">Reference proteome</keyword>
<dbReference type="GO" id="GO:0030115">
    <property type="term" value="C:S-layer"/>
    <property type="evidence" value="ECO:0007669"/>
    <property type="project" value="UniProtKB-SubCell"/>
</dbReference>
<evidence type="ECO:0000259" key="4">
    <source>
        <dbReference type="Pfam" id="PF25162"/>
    </source>
</evidence>
<feature type="domain" description="DUF7827" evidence="4">
    <location>
        <begin position="61"/>
        <end position="172"/>
    </location>
</feature>
<dbReference type="EMBL" id="AOMA01000121">
    <property type="protein sequence ID" value="EMA35646.1"/>
    <property type="molecule type" value="Genomic_DNA"/>
</dbReference>
<feature type="domain" description="PGF-CTERM archaeal protein-sorting signal" evidence="3">
    <location>
        <begin position="235"/>
        <end position="256"/>
    </location>
</feature>
<evidence type="ECO:0000259" key="3">
    <source>
        <dbReference type="Pfam" id="PF18204"/>
    </source>
</evidence>
<dbReference type="NCBIfam" id="TIGR04126">
    <property type="entry name" value="PGF_CTERM"/>
    <property type="match status" value="1"/>
</dbReference>
<feature type="compositionally biased region" description="Acidic residues" evidence="2">
    <location>
        <begin position="220"/>
        <end position="234"/>
    </location>
</feature>
<feature type="region of interest" description="Disordered" evidence="2">
    <location>
        <begin position="197"/>
        <end position="235"/>
    </location>
</feature>
<evidence type="ECO:0008006" key="7">
    <source>
        <dbReference type="Google" id="ProtNLM"/>
    </source>
</evidence>
<keyword evidence="1" id="KW-0732">Signal</keyword>